<dbReference type="AlphaFoldDB" id="A0A918QVL3"/>
<feature type="domain" description="FAD dependent oxidoreductase" evidence="1">
    <location>
        <begin position="5"/>
        <end position="327"/>
    </location>
</feature>
<proteinExistence type="predicted"/>
<dbReference type="PANTHER" id="PTHR13847">
    <property type="entry name" value="SARCOSINE DEHYDROGENASE-RELATED"/>
    <property type="match status" value="1"/>
</dbReference>
<dbReference type="Proteomes" id="UP000636004">
    <property type="component" value="Unassembled WGS sequence"/>
</dbReference>
<dbReference type="InterPro" id="IPR006076">
    <property type="entry name" value="FAD-dep_OxRdtase"/>
</dbReference>
<protein>
    <submittedName>
        <fullName evidence="2">FAD-dependent oxidoreductase</fullName>
    </submittedName>
</protein>
<accession>A0A918QVL3</accession>
<dbReference type="Pfam" id="PF01266">
    <property type="entry name" value="DAO"/>
    <property type="match status" value="1"/>
</dbReference>
<dbReference type="Gene3D" id="3.30.9.10">
    <property type="entry name" value="D-Amino Acid Oxidase, subunit A, domain 2"/>
    <property type="match status" value="1"/>
</dbReference>
<reference evidence="2" key="1">
    <citation type="journal article" date="2014" name="Int. J. Syst. Evol. Microbiol.">
        <title>Complete genome sequence of Corynebacterium casei LMG S-19264T (=DSM 44701T), isolated from a smear-ripened cheese.</title>
        <authorList>
            <consortium name="US DOE Joint Genome Institute (JGI-PGF)"/>
            <person name="Walter F."/>
            <person name="Albersmeier A."/>
            <person name="Kalinowski J."/>
            <person name="Ruckert C."/>
        </authorList>
    </citation>
    <scope>NUCLEOTIDE SEQUENCE</scope>
    <source>
        <strain evidence="2">KCTC 12710</strain>
    </source>
</reference>
<evidence type="ECO:0000313" key="2">
    <source>
        <dbReference type="EMBL" id="GGZ72661.1"/>
    </source>
</evidence>
<comment type="caution">
    <text evidence="2">The sequence shown here is derived from an EMBL/GenBank/DDBJ whole genome shotgun (WGS) entry which is preliminary data.</text>
</comment>
<dbReference type="RefSeq" id="WP_189359407.1">
    <property type="nucleotide sequence ID" value="NZ_BMWZ01000002.1"/>
</dbReference>
<organism evidence="2 3">
    <name type="scientific">Algibacter mikhailovii</name>
    <dbReference type="NCBI Taxonomy" id="425498"/>
    <lineage>
        <taxon>Bacteria</taxon>
        <taxon>Pseudomonadati</taxon>
        <taxon>Bacteroidota</taxon>
        <taxon>Flavobacteriia</taxon>
        <taxon>Flavobacteriales</taxon>
        <taxon>Flavobacteriaceae</taxon>
        <taxon>Algibacter</taxon>
    </lineage>
</organism>
<dbReference type="Gene3D" id="3.50.50.60">
    <property type="entry name" value="FAD/NAD(P)-binding domain"/>
    <property type="match status" value="1"/>
</dbReference>
<name>A0A918QVL3_9FLAO</name>
<evidence type="ECO:0000259" key="1">
    <source>
        <dbReference type="Pfam" id="PF01266"/>
    </source>
</evidence>
<evidence type="ECO:0000313" key="3">
    <source>
        <dbReference type="Proteomes" id="UP000636004"/>
    </source>
</evidence>
<gene>
    <name evidence="2" type="primary">fjo30</name>
    <name evidence="2" type="ORF">GCM10007028_07110</name>
</gene>
<reference evidence="2" key="2">
    <citation type="submission" date="2020-09" db="EMBL/GenBank/DDBJ databases">
        <authorList>
            <person name="Sun Q."/>
            <person name="Kim S."/>
        </authorList>
    </citation>
    <scope>NUCLEOTIDE SEQUENCE</scope>
    <source>
        <strain evidence="2">KCTC 12710</strain>
    </source>
</reference>
<dbReference type="InterPro" id="IPR036188">
    <property type="entry name" value="FAD/NAD-bd_sf"/>
</dbReference>
<sequence length="348" mass="39444">MKQVDYIVVGLGIAGISFCEQLKANNRSFIVFDDASQKSSTVAGGLYNPVVLKRFTSVWKSEAQLDLALPMYANLEEELQVKLDYKIPVYRKFASLEEQNNWFSASDNPSLARFLSPTIIKNSNPYIDAPFGFGEVLHTGRIDVRTMIEAYKLDLRKSGVLVEGSFTYETLQMESDKIQYKGFQACHIVFSEGFGVAKNSYFKDLPLNPAKGELLVIYAPELNMEFVLKAGVFLIPLEDDRYIVGATYEWKELTNTVSDKAKNTLLDKLKKLIDCPFEVVNQLAGVRPTVKDRRPLVGRHDIHKHMYVLNGLGTRGVMIGPYVAKQLYEYIEHSQPLEMDIDIARFKL</sequence>
<dbReference type="SUPFAM" id="SSF54373">
    <property type="entry name" value="FAD-linked reductases, C-terminal domain"/>
    <property type="match status" value="1"/>
</dbReference>
<dbReference type="GO" id="GO:0005737">
    <property type="term" value="C:cytoplasm"/>
    <property type="evidence" value="ECO:0007669"/>
    <property type="project" value="TreeGrafter"/>
</dbReference>
<dbReference type="EMBL" id="BMWZ01000002">
    <property type="protein sequence ID" value="GGZ72661.1"/>
    <property type="molecule type" value="Genomic_DNA"/>
</dbReference>
<dbReference type="SUPFAM" id="SSF51971">
    <property type="entry name" value="Nucleotide-binding domain"/>
    <property type="match status" value="1"/>
</dbReference>
<keyword evidence="3" id="KW-1185">Reference proteome</keyword>